<organism evidence="1 2">
    <name type="scientific">Microcystis aeruginosa PCC 9701</name>
    <dbReference type="NCBI Taxonomy" id="721123"/>
    <lineage>
        <taxon>Bacteria</taxon>
        <taxon>Bacillati</taxon>
        <taxon>Cyanobacteriota</taxon>
        <taxon>Cyanophyceae</taxon>
        <taxon>Oscillatoriophycideae</taxon>
        <taxon>Chroococcales</taxon>
        <taxon>Microcystaceae</taxon>
        <taxon>Microcystis</taxon>
    </lineage>
</organism>
<comment type="caution">
    <text evidence="1">The sequence shown here is derived from an EMBL/GenBank/DDBJ whole genome shotgun (WGS) entry which is preliminary data.</text>
</comment>
<evidence type="ECO:0000313" key="1">
    <source>
        <dbReference type="EMBL" id="CCI38958.1"/>
    </source>
</evidence>
<dbReference type="EMBL" id="CAIQ01000524">
    <property type="protein sequence ID" value="CCI38958.1"/>
    <property type="molecule type" value="Genomic_DNA"/>
</dbReference>
<accession>I4IXD4</accession>
<protein>
    <submittedName>
        <fullName evidence="1">Uncharacterized protein</fullName>
    </submittedName>
</protein>
<gene>
    <name evidence="1" type="ORF">MICAK_750010</name>
</gene>
<name>I4IXD4_MICAE</name>
<proteinExistence type="predicted"/>
<dbReference type="Proteomes" id="UP000004047">
    <property type="component" value="Unassembled WGS sequence"/>
</dbReference>
<dbReference type="HOGENOM" id="CLU_2735521_0_0_3"/>
<sequence length="71" mass="8015">MPQTLCICVEKWGLYIPVKVNYFLFHGGLPQNGLTPSFWSYIPDLGSISGSYLDKVSSGEHCPPYLLFIEF</sequence>
<reference evidence="1 2" key="1">
    <citation type="submission" date="2012-04" db="EMBL/GenBank/DDBJ databases">
        <authorList>
            <person name="Genoscope - CEA"/>
        </authorList>
    </citation>
    <scope>NUCLEOTIDE SEQUENCE [LARGE SCALE GENOMIC DNA]</scope>
    <source>
        <strain evidence="1 2">9701</strain>
    </source>
</reference>
<evidence type="ECO:0000313" key="2">
    <source>
        <dbReference type="Proteomes" id="UP000004047"/>
    </source>
</evidence>
<dbReference type="AlphaFoldDB" id="I4IXD4"/>